<accession>A0A1S7LLD4</accession>
<evidence type="ECO:0000256" key="1">
    <source>
        <dbReference type="ARBA" id="ARBA00001966"/>
    </source>
</evidence>
<comment type="cofactor">
    <cofactor evidence="1">
        <name>[4Fe-4S] cluster</name>
        <dbReference type="ChEBI" id="CHEBI:49883"/>
    </cofactor>
</comment>
<proteinExistence type="predicted"/>
<dbReference type="PANTHER" id="PTHR11228">
    <property type="entry name" value="RADICAL SAM DOMAIN PROTEIN"/>
    <property type="match status" value="1"/>
</dbReference>
<dbReference type="SUPFAM" id="SSF102114">
    <property type="entry name" value="Radical SAM enzymes"/>
    <property type="match status" value="1"/>
</dbReference>
<dbReference type="InterPro" id="IPR034391">
    <property type="entry name" value="AdoMet-like_SPASM_containing"/>
</dbReference>
<name>A0A1S7LLD4_MAGMO</name>
<gene>
    <name evidence="9" type="ORF">MAGMO_2767</name>
</gene>
<dbReference type="InterPro" id="IPR007197">
    <property type="entry name" value="rSAM"/>
</dbReference>
<keyword evidence="4" id="KW-0479">Metal-binding</keyword>
<dbReference type="AlphaFoldDB" id="A0A1S7LLD4"/>
<dbReference type="InterPro" id="IPR013785">
    <property type="entry name" value="Aldolase_TIM"/>
</dbReference>
<dbReference type="SFLD" id="SFLDS00029">
    <property type="entry name" value="Radical_SAM"/>
    <property type="match status" value="1"/>
</dbReference>
<dbReference type="GO" id="GO:0046872">
    <property type="term" value="F:metal ion binding"/>
    <property type="evidence" value="ECO:0007669"/>
    <property type="project" value="UniProtKB-KW"/>
</dbReference>
<dbReference type="SFLD" id="SFLDG01387">
    <property type="entry name" value="BtrN-like_SPASM_domain_contain"/>
    <property type="match status" value="1"/>
</dbReference>
<dbReference type="Pfam" id="PF04055">
    <property type="entry name" value="Radical_SAM"/>
    <property type="match status" value="1"/>
</dbReference>
<evidence type="ECO:0000256" key="4">
    <source>
        <dbReference type="ARBA" id="ARBA00022723"/>
    </source>
</evidence>
<feature type="domain" description="Radical SAM core" evidence="7">
    <location>
        <begin position="46"/>
        <end position="184"/>
    </location>
</feature>
<feature type="domain" description="4Fe4S-binding SPASM" evidence="8">
    <location>
        <begin position="250"/>
        <end position="317"/>
    </location>
</feature>
<dbReference type="InterPro" id="IPR050377">
    <property type="entry name" value="Radical_SAM_PqqE_MftC-like"/>
</dbReference>
<organism evidence="9">
    <name type="scientific">Magnetococcus massalia (strain MO-1)</name>
    <dbReference type="NCBI Taxonomy" id="451514"/>
    <lineage>
        <taxon>Bacteria</taxon>
        <taxon>Pseudomonadati</taxon>
        <taxon>Pseudomonadota</taxon>
        <taxon>Magnetococcia</taxon>
        <taxon>Magnetococcales</taxon>
        <taxon>Magnetococcaceae</taxon>
        <taxon>Magnetococcus</taxon>
    </lineage>
</organism>
<dbReference type="InterPro" id="IPR023885">
    <property type="entry name" value="4Fe4S-binding_SPASM_dom"/>
</dbReference>
<dbReference type="CDD" id="cd01335">
    <property type="entry name" value="Radical_SAM"/>
    <property type="match status" value="1"/>
</dbReference>
<dbReference type="InterPro" id="IPR058240">
    <property type="entry name" value="rSAM_sf"/>
</dbReference>
<evidence type="ECO:0000256" key="6">
    <source>
        <dbReference type="ARBA" id="ARBA00023014"/>
    </source>
</evidence>
<dbReference type="SFLD" id="SFLDG01067">
    <property type="entry name" value="SPASM/twitch_domain_containing"/>
    <property type="match status" value="1"/>
</dbReference>
<evidence type="ECO:0000256" key="2">
    <source>
        <dbReference type="ARBA" id="ARBA00022485"/>
    </source>
</evidence>
<evidence type="ECO:0000256" key="3">
    <source>
        <dbReference type="ARBA" id="ARBA00022691"/>
    </source>
</evidence>
<dbReference type="Gene3D" id="3.20.20.70">
    <property type="entry name" value="Aldolase class I"/>
    <property type="match status" value="1"/>
</dbReference>
<dbReference type="PANTHER" id="PTHR11228:SF7">
    <property type="entry name" value="PQQA PEPTIDE CYCLASE"/>
    <property type="match status" value="1"/>
</dbReference>
<dbReference type="GO" id="GO:0003824">
    <property type="term" value="F:catalytic activity"/>
    <property type="evidence" value="ECO:0007669"/>
    <property type="project" value="InterPro"/>
</dbReference>
<keyword evidence="6" id="KW-0411">Iron-sulfur</keyword>
<evidence type="ECO:0000259" key="7">
    <source>
        <dbReference type="Pfam" id="PF04055"/>
    </source>
</evidence>
<dbReference type="EMBL" id="LO017727">
    <property type="protein sequence ID" value="CRH06917.1"/>
    <property type="molecule type" value="Genomic_DNA"/>
</dbReference>
<protein>
    <submittedName>
        <fullName evidence="9">Putative Fe-S oxidoreductase</fullName>
    </submittedName>
</protein>
<evidence type="ECO:0000313" key="9">
    <source>
        <dbReference type="EMBL" id="CRH06917.1"/>
    </source>
</evidence>
<dbReference type="Pfam" id="PF13186">
    <property type="entry name" value="SPASM"/>
    <property type="match status" value="1"/>
</dbReference>
<evidence type="ECO:0000256" key="5">
    <source>
        <dbReference type="ARBA" id="ARBA00023004"/>
    </source>
</evidence>
<keyword evidence="2" id="KW-0004">4Fe-4S</keyword>
<reference evidence="9" key="1">
    <citation type="submission" date="2015-04" db="EMBL/GenBank/DDBJ databases">
        <authorList>
            <person name="Syromyatnikov M.Y."/>
            <person name="Popov V.N."/>
        </authorList>
    </citation>
    <scope>NUCLEOTIDE SEQUENCE</scope>
    <source>
        <strain evidence="9">MO-1</strain>
    </source>
</reference>
<dbReference type="CDD" id="cd21109">
    <property type="entry name" value="SPASM"/>
    <property type="match status" value="1"/>
</dbReference>
<keyword evidence="5" id="KW-0408">Iron</keyword>
<evidence type="ECO:0000259" key="8">
    <source>
        <dbReference type="Pfam" id="PF13186"/>
    </source>
</evidence>
<dbReference type="GO" id="GO:0051536">
    <property type="term" value="F:iron-sulfur cluster binding"/>
    <property type="evidence" value="ECO:0007669"/>
    <property type="project" value="UniProtKB-KW"/>
</dbReference>
<sequence length="325" mass="37139">MLFNLDTSSDVPRLAPLKLPRQLQSRQGWAKLMEMQRTPQPFVHQIEVTNHCPYRCIMCPRDQQMSRDLGYMAMDLYAKLIAEMATFPEEIKARELELFHFGESLLHPQLDEMVAIASTAGLKPVLSVNPPHLKPAISERLLKAKPHRIILSIDGFDAQSYREIRGQPAHFAQAVKHVEALVACHRERNSETDLLVRMIHMHRNSDQVARMEAFWRSVGVRFEPREFFPWTESELAALGEHGKNPPHMPCPFPWSYLVVQWDGSVVGCCRDLNGENRLGNANQRSLQEIWGGPAYRQFRAMHAAGDFSQSPLCAKCDPIYFNPGE</sequence>
<keyword evidence="3" id="KW-0949">S-adenosyl-L-methionine</keyword>